<accession>A0AAV7VLI7</accession>
<keyword evidence="4" id="KW-1185">Reference proteome</keyword>
<dbReference type="AlphaFoldDB" id="A0AAV7VLI7"/>
<name>A0AAV7VLI7_PLEWA</name>
<evidence type="ECO:0000313" key="4">
    <source>
        <dbReference type="Proteomes" id="UP001066276"/>
    </source>
</evidence>
<evidence type="ECO:0000256" key="2">
    <source>
        <dbReference type="SAM" id="SignalP"/>
    </source>
</evidence>
<proteinExistence type="predicted"/>
<reference evidence="3" key="1">
    <citation type="journal article" date="2022" name="bioRxiv">
        <title>Sequencing and chromosome-scale assembly of the giantPleurodeles waltlgenome.</title>
        <authorList>
            <person name="Brown T."/>
            <person name="Elewa A."/>
            <person name="Iarovenko S."/>
            <person name="Subramanian E."/>
            <person name="Araus A.J."/>
            <person name="Petzold A."/>
            <person name="Susuki M."/>
            <person name="Suzuki K.-i.T."/>
            <person name="Hayashi T."/>
            <person name="Toyoda A."/>
            <person name="Oliveira C."/>
            <person name="Osipova E."/>
            <person name="Leigh N.D."/>
            <person name="Simon A."/>
            <person name="Yun M.H."/>
        </authorList>
    </citation>
    <scope>NUCLEOTIDE SEQUENCE</scope>
    <source>
        <strain evidence="3">20211129_DDA</strain>
        <tissue evidence="3">Liver</tissue>
    </source>
</reference>
<evidence type="ECO:0008006" key="5">
    <source>
        <dbReference type="Google" id="ProtNLM"/>
    </source>
</evidence>
<gene>
    <name evidence="3" type="ORF">NDU88_005448</name>
</gene>
<keyword evidence="2" id="KW-0732">Signal</keyword>
<organism evidence="3 4">
    <name type="scientific">Pleurodeles waltl</name>
    <name type="common">Iberian ribbed newt</name>
    <dbReference type="NCBI Taxonomy" id="8319"/>
    <lineage>
        <taxon>Eukaryota</taxon>
        <taxon>Metazoa</taxon>
        <taxon>Chordata</taxon>
        <taxon>Craniata</taxon>
        <taxon>Vertebrata</taxon>
        <taxon>Euteleostomi</taxon>
        <taxon>Amphibia</taxon>
        <taxon>Batrachia</taxon>
        <taxon>Caudata</taxon>
        <taxon>Salamandroidea</taxon>
        <taxon>Salamandridae</taxon>
        <taxon>Pleurodelinae</taxon>
        <taxon>Pleurodeles</taxon>
    </lineage>
</organism>
<feature type="region of interest" description="Disordered" evidence="1">
    <location>
        <begin position="83"/>
        <end position="106"/>
    </location>
</feature>
<evidence type="ECO:0000256" key="1">
    <source>
        <dbReference type="SAM" id="MobiDB-lite"/>
    </source>
</evidence>
<comment type="caution">
    <text evidence="3">The sequence shown here is derived from an EMBL/GenBank/DDBJ whole genome shotgun (WGS) entry which is preliminary data.</text>
</comment>
<feature type="chain" id="PRO_5043933515" description="Secreted protein" evidence="2">
    <location>
        <begin position="33"/>
        <end position="133"/>
    </location>
</feature>
<dbReference type="Proteomes" id="UP001066276">
    <property type="component" value="Chromosome 2_1"/>
</dbReference>
<sequence>MGPRPALRAAPKNTRWGLLPLRLLCCVPLSGEHSPSSLKAGVRVLETTHDPRDSAAFRCCACLRGSRTALAVGMGCQMSLEAKRRGTPLRSERPRHLPFLDPPPGTELQPVFSTLRHDLWGRRGGSDNPLVTT</sequence>
<protein>
    <recommendedName>
        <fullName evidence="5">Secreted protein</fullName>
    </recommendedName>
</protein>
<feature type="signal peptide" evidence="2">
    <location>
        <begin position="1"/>
        <end position="32"/>
    </location>
</feature>
<evidence type="ECO:0000313" key="3">
    <source>
        <dbReference type="EMBL" id="KAJ1201642.1"/>
    </source>
</evidence>
<dbReference type="EMBL" id="JANPWB010000003">
    <property type="protein sequence ID" value="KAJ1201642.1"/>
    <property type="molecule type" value="Genomic_DNA"/>
</dbReference>